<reference evidence="7" key="1">
    <citation type="journal article" date="2015" name="Genome Biol. Evol.">
        <title>Nucleomorph Genome Sequences of Two Chlorarachniophytes, Amorphochlora amoebiformis and Lotharella vacuolata.</title>
        <authorList>
            <person name="Suzuki S."/>
            <person name="Shirato S."/>
            <person name="Hirakawa Y."/>
            <person name="Ishida K."/>
        </authorList>
    </citation>
    <scope>NUCLEOTIDE SEQUENCE</scope>
    <source>
        <strain evidence="7">CCMP2058</strain>
    </source>
</reference>
<dbReference type="EMBL" id="AB996602">
    <property type="protein sequence ID" value="BAS01733.1"/>
    <property type="molecule type" value="Genomic_DNA"/>
</dbReference>
<keyword evidence="2 4" id="KW-0238">DNA-binding</keyword>
<dbReference type="Pfam" id="PF00705">
    <property type="entry name" value="PCNA_N"/>
    <property type="match status" value="1"/>
</dbReference>
<evidence type="ECO:0000256" key="3">
    <source>
        <dbReference type="RuleBase" id="RU000641"/>
    </source>
</evidence>
<dbReference type="NCBIfam" id="TIGR00590">
    <property type="entry name" value="pcna"/>
    <property type="match status" value="1"/>
</dbReference>
<dbReference type="PRINTS" id="PR00339">
    <property type="entry name" value="PCNACYCLIN"/>
</dbReference>
<dbReference type="PANTHER" id="PTHR11352">
    <property type="entry name" value="PROLIFERATING CELL NUCLEAR ANTIGEN"/>
    <property type="match status" value="1"/>
</dbReference>
<protein>
    <recommendedName>
        <fullName evidence="3">DNA sliding clamp PCNA</fullName>
    </recommendedName>
</protein>
<dbReference type="AlphaFoldDB" id="A0A0H5BHX2"/>
<organism evidence="7">
    <name type="scientific">Amorphochlora amoebiformis</name>
    <dbReference type="NCBI Taxonomy" id="1561963"/>
    <lineage>
        <taxon>Eukaryota</taxon>
        <taxon>Sar</taxon>
        <taxon>Rhizaria</taxon>
        <taxon>Cercozoa</taxon>
        <taxon>Chlorarachniophyceae</taxon>
        <taxon>Amorphochlora</taxon>
    </lineage>
</organism>
<dbReference type="InterPro" id="IPR046938">
    <property type="entry name" value="DNA_clamp_sf"/>
</dbReference>
<keyword evidence="7" id="KW-0542">Nucleomorph</keyword>
<name>A0A0H5BHX2_9EUKA</name>
<evidence type="ECO:0000259" key="6">
    <source>
        <dbReference type="Pfam" id="PF02747"/>
    </source>
</evidence>
<comment type="function">
    <text evidence="3">This protein is an auxiliary protein of DNA polymerase delta and is involved in the control of eukaryotic DNA replication by increasing the polymerase's processivity during elongation of the leading strand.</text>
</comment>
<dbReference type="GO" id="GO:0005634">
    <property type="term" value="C:nucleus"/>
    <property type="evidence" value="ECO:0007669"/>
    <property type="project" value="UniProtKB-SubCell"/>
</dbReference>
<dbReference type="GO" id="GO:0006272">
    <property type="term" value="P:leading strand elongation"/>
    <property type="evidence" value="ECO:0007669"/>
    <property type="project" value="TreeGrafter"/>
</dbReference>
<accession>A0A0H5BHX2</accession>
<dbReference type="PANTHER" id="PTHR11352:SF0">
    <property type="entry name" value="PROLIFERATING CELL NUCLEAR ANTIGEN"/>
    <property type="match status" value="1"/>
</dbReference>
<dbReference type="Pfam" id="PF02747">
    <property type="entry name" value="PCNA_C"/>
    <property type="match status" value="1"/>
</dbReference>
<dbReference type="InterPro" id="IPR022649">
    <property type="entry name" value="Pr_cel_nuc_antig_C"/>
</dbReference>
<comment type="subcellular location">
    <subcellularLocation>
        <location evidence="3">Nucleus</location>
    </subcellularLocation>
</comment>
<dbReference type="Gene3D" id="3.70.10.10">
    <property type="match status" value="1"/>
</dbReference>
<keyword evidence="3" id="KW-0539">Nucleus</keyword>
<comment type="similarity">
    <text evidence="1 4">Belongs to the PCNA family.</text>
</comment>
<feature type="domain" description="Proliferating cell nuclear antigen PCNA N-terminal" evidence="5">
    <location>
        <begin position="6"/>
        <end position="127"/>
    </location>
</feature>
<evidence type="ECO:0000313" key="7">
    <source>
        <dbReference type="EMBL" id="BAS01733.1"/>
    </source>
</evidence>
<dbReference type="InterPro" id="IPR022648">
    <property type="entry name" value="Pr_cel_nuc_antig_N"/>
</dbReference>
<evidence type="ECO:0000256" key="2">
    <source>
        <dbReference type="ARBA" id="ARBA00023125"/>
    </source>
</evidence>
<keyword evidence="4" id="KW-0235">DNA replication</keyword>
<geneLocation type="nucleomorph" evidence="7"/>
<dbReference type="GO" id="GO:0006275">
    <property type="term" value="P:regulation of DNA replication"/>
    <property type="evidence" value="ECO:0007669"/>
    <property type="project" value="InterPro"/>
</dbReference>
<sequence length="279" mass="31713">MIKCSKIVQPLAFKRILESLKDLISDALIEFDKNYFIIQTIDSSHTSLLELKLNCHFFSDYSSLTGIKIRIKFSGIIKAIKNSLQDDIITLKIDETKHLFSLVFENKGSKILPDDRIVEYELKMLEVPENKIDFPKDLYENTISLTNNELLKLSKELIAVGDKVVVNMVPNIVVFTTYGDIGRVIIIYKNHTSNKSSTSPCLVNVVNQTTQTVYLKYLMAFTKIGSFGKSINISFKKGFPVKIYSLIESHGSIRLYLAPKVNESKLNKKTFLQKTITSL</sequence>
<feature type="domain" description="Proliferating cell nuclear antigen PCNA C-terminal" evidence="6">
    <location>
        <begin position="136"/>
        <end position="260"/>
    </location>
</feature>
<dbReference type="GO" id="GO:0030337">
    <property type="term" value="F:DNA polymerase processivity factor activity"/>
    <property type="evidence" value="ECO:0007669"/>
    <property type="project" value="InterPro"/>
</dbReference>
<dbReference type="CDD" id="cd00577">
    <property type="entry name" value="PCNA"/>
    <property type="match status" value="1"/>
</dbReference>
<evidence type="ECO:0000256" key="1">
    <source>
        <dbReference type="ARBA" id="ARBA00010462"/>
    </source>
</evidence>
<proteinExistence type="inferred from homology"/>
<gene>
    <name evidence="7" type="primary">pcna</name>
</gene>
<dbReference type="InterPro" id="IPR000730">
    <property type="entry name" value="Pr_cel_nuc_antig"/>
</dbReference>
<dbReference type="GO" id="GO:0003677">
    <property type="term" value="F:DNA binding"/>
    <property type="evidence" value="ECO:0007669"/>
    <property type="project" value="UniProtKB-KW"/>
</dbReference>
<evidence type="ECO:0000256" key="4">
    <source>
        <dbReference type="RuleBase" id="RU003671"/>
    </source>
</evidence>
<evidence type="ECO:0000259" key="5">
    <source>
        <dbReference type="Pfam" id="PF00705"/>
    </source>
</evidence>
<dbReference type="SUPFAM" id="SSF55979">
    <property type="entry name" value="DNA clamp"/>
    <property type="match status" value="2"/>
</dbReference>